<comment type="caution">
    <text evidence="1">The sequence shown here is derived from an EMBL/GenBank/DDBJ whole genome shotgun (WGS) entry which is preliminary data.</text>
</comment>
<evidence type="ECO:0000313" key="1">
    <source>
        <dbReference type="EMBL" id="KAF3055506.1"/>
    </source>
</evidence>
<dbReference type="AlphaFoldDB" id="A0A9P4X1H3"/>
<sequence>MKTTEPTARWPEQLPEQGRHNAKLPRIVVAQQPALHFITATLPQDMNNVQALSQIRSHVSKESHARRRRALAEKLALYHASQTSVKQQLWARVRDVSKDACSICFPWTLSKDEFFLFNFFLEWVIPNGWTECITAEAQQAFQRGMKSIFVPIAMTDRSLFTAVMQGYPTDAAMALVLCMATEAYWEGQPEAFQIHGLAFTEMAEARRAFPERGKVDTFLLEMASKSIYDPRFNIVMGPSDTSELGNK</sequence>
<gene>
    <name evidence="1" type="ORF">CFAM422_013002</name>
</gene>
<organism evidence="1 2">
    <name type="scientific">Trichoderma lentiforme</name>
    <dbReference type="NCBI Taxonomy" id="1567552"/>
    <lineage>
        <taxon>Eukaryota</taxon>
        <taxon>Fungi</taxon>
        <taxon>Dikarya</taxon>
        <taxon>Ascomycota</taxon>
        <taxon>Pezizomycotina</taxon>
        <taxon>Sordariomycetes</taxon>
        <taxon>Hypocreomycetidae</taxon>
        <taxon>Hypocreales</taxon>
        <taxon>Hypocreaceae</taxon>
        <taxon>Trichoderma</taxon>
    </lineage>
</organism>
<protein>
    <submittedName>
        <fullName evidence="1">Uncharacterized protein</fullName>
    </submittedName>
</protein>
<dbReference type="EMBL" id="QLNT01000035">
    <property type="protein sequence ID" value="KAF3055506.1"/>
    <property type="molecule type" value="Genomic_DNA"/>
</dbReference>
<name>A0A9P4X1H3_9HYPO</name>
<reference evidence="1 2" key="1">
    <citation type="submission" date="2018-06" db="EMBL/GenBank/DDBJ databases">
        <title>Genome analysis of cellulolytic fungus Trichoderma lentiforme CFAM-422.</title>
        <authorList>
            <person name="Steindorff A.S."/>
            <person name="Formighieri E.F."/>
            <person name="Midorikawa G.E.O."/>
            <person name="Tamietti M.S."/>
            <person name="Ramos E.Z."/>
            <person name="Silva A.S."/>
            <person name="Bon E.P.S."/>
            <person name="Mendes T.D."/>
            <person name="Damaso M.C.T."/>
            <person name="Favaro L.C.L."/>
        </authorList>
    </citation>
    <scope>NUCLEOTIDE SEQUENCE [LARGE SCALE GENOMIC DNA]</scope>
    <source>
        <strain evidence="1 2">CFAM-422</strain>
    </source>
</reference>
<accession>A0A9P4X1H3</accession>
<dbReference type="Proteomes" id="UP000801864">
    <property type="component" value="Unassembled WGS sequence"/>
</dbReference>
<keyword evidence="2" id="KW-1185">Reference proteome</keyword>
<proteinExistence type="predicted"/>
<evidence type="ECO:0000313" key="2">
    <source>
        <dbReference type="Proteomes" id="UP000801864"/>
    </source>
</evidence>